<evidence type="ECO:0000313" key="3">
    <source>
        <dbReference type="Proteomes" id="UP000748332"/>
    </source>
</evidence>
<evidence type="ECO:0000313" key="2">
    <source>
        <dbReference type="EMBL" id="MCA9375329.1"/>
    </source>
</evidence>
<sequence length="111" mass="13022">MDSIQDLLKDKKEFAKSLQERHKYVSKEFQDYGYRIALKLGDLKRVSMYIKIAKEKPRALVEQAYSFAIDYPNAKNRGKLFLWKLKRLESGTEDENSFNKTNSPKAENRGN</sequence>
<name>A0A955HZL3_9BACT</name>
<feature type="region of interest" description="Disordered" evidence="1">
    <location>
        <begin position="91"/>
        <end position="111"/>
    </location>
</feature>
<proteinExistence type="predicted"/>
<protein>
    <submittedName>
        <fullName evidence="2">Uncharacterized protein</fullName>
    </submittedName>
</protein>
<dbReference type="EMBL" id="JAGQLM010000147">
    <property type="protein sequence ID" value="MCA9375329.1"/>
    <property type="molecule type" value="Genomic_DNA"/>
</dbReference>
<evidence type="ECO:0000256" key="1">
    <source>
        <dbReference type="SAM" id="MobiDB-lite"/>
    </source>
</evidence>
<organism evidence="2 3">
    <name type="scientific">Candidatus Dojkabacteria bacterium</name>
    <dbReference type="NCBI Taxonomy" id="2099670"/>
    <lineage>
        <taxon>Bacteria</taxon>
        <taxon>Candidatus Dojkabacteria</taxon>
    </lineage>
</organism>
<gene>
    <name evidence="2" type="ORF">KC622_03290</name>
</gene>
<dbReference type="AlphaFoldDB" id="A0A955HZL3"/>
<dbReference type="Proteomes" id="UP000748332">
    <property type="component" value="Unassembled WGS sequence"/>
</dbReference>
<comment type="caution">
    <text evidence="2">The sequence shown here is derived from an EMBL/GenBank/DDBJ whole genome shotgun (WGS) entry which is preliminary data.</text>
</comment>
<reference evidence="2" key="1">
    <citation type="submission" date="2020-04" db="EMBL/GenBank/DDBJ databases">
        <authorList>
            <person name="Zhang T."/>
        </authorList>
    </citation>
    <scope>NUCLEOTIDE SEQUENCE</scope>
    <source>
        <strain evidence="2">HKST-UBA16</strain>
    </source>
</reference>
<reference evidence="2" key="2">
    <citation type="journal article" date="2021" name="Microbiome">
        <title>Successional dynamics and alternative stable states in a saline activated sludge microbial community over 9 years.</title>
        <authorList>
            <person name="Wang Y."/>
            <person name="Ye J."/>
            <person name="Ju F."/>
            <person name="Liu L."/>
            <person name="Boyd J.A."/>
            <person name="Deng Y."/>
            <person name="Parks D.H."/>
            <person name="Jiang X."/>
            <person name="Yin X."/>
            <person name="Woodcroft B.J."/>
            <person name="Tyson G.W."/>
            <person name="Hugenholtz P."/>
            <person name="Polz M.F."/>
            <person name="Zhang T."/>
        </authorList>
    </citation>
    <scope>NUCLEOTIDE SEQUENCE</scope>
    <source>
        <strain evidence="2">HKST-UBA16</strain>
    </source>
</reference>
<accession>A0A955HZL3</accession>